<protein>
    <submittedName>
        <fullName evidence="1">Uncharacterized protein</fullName>
    </submittedName>
</protein>
<dbReference type="OrthoDB" id="3549872at2759"/>
<keyword evidence="2" id="KW-1185">Reference proteome</keyword>
<name>A0A4S2JV88_OPIFE</name>
<sequence length="85" mass="9980">MLRDAFYVKAIVFTKKNRLIQNYFVSFLKTDKLGIIDQLRSMKAAISEQEAFMCKRDKEYDTAKDKLTVVEQQLALCEAEKMQLH</sequence>
<gene>
    <name evidence="1" type="ORF">CRM22_011276</name>
</gene>
<feature type="non-terminal residue" evidence="1">
    <location>
        <position position="85"/>
    </location>
</feature>
<dbReference type="AlphaFoldDB" id="A0A4S2JV88"/>
<reference evidence="1 2" key="1">
    <citation type="journal article" date="2019" name="BMC Genomics">
        <title>New insights from Opisthorchis felineus genome: update on genomics of the epidemiologically important liver flukes.</title>
        <authorList>
            <person name="Ershov N.I."/>
            <person name="Mordvinov V.A."/>
            <person name="Prokhortchouk E.B."/>
            <person name="Pakharukova M.Y."/>
            <person name="Gunbin K.V."/>
            <person name="Ustyantsev K."/>
            <person name="Genaev M.A."/>
            <person name="Blinov A.G."/>
            <person name="Mazur A."/>
            <person name="Boulygina E."/>
            <person name="Tsygankova S."/>
            <person name="Khrameeva E."/>
            <person name="Chekanov N."/>
            <person name="Fan G."/>
            <person name="Xiao A."/>
            <person name="Zhang H."/>
            <person name="Xu X."/>
            <person name="Yang H."/>
            <person name="Solovyev V."/>
            <person name="Lee S.M."/>
            <person name="Liu X."/>
            <person name="Afonnikov D.A."/>
            <person name="Skryabin K.G."/>
        </authorList>
    </citation>
    <scope>NUCLEOTIDE SEQUENCE [LARGE SCALE GENOMIC DNA]</scope>
    <source>
        <strain evidence="1">AK-0245</strain>
        <tissue evidence="1">Whole organism</tissue>
    </source>
</reference>
<accession>A0A4S2JV88</accession>
<proteinExistence type="predicted"/>
<dbReference type="EMBL" id="SJOL01012788">
    <property type="protein sequence ID" value="TGZ38519.1"/>
    <property type="molecule type" value="Genomic_DNA"/>
</dbReference>
<dbReference type="Proteomes" id="UP000308267">
    <property type="component" value="Unassembled WGS sequence"/>
</dbReference>
<organism evidence="1 2">
    <name type="scientific">Opisthorchis felineus</name>
    <dbReference type="NCBI Taxonomy" id="147828"/>
    <lineage>
        <taxon>Eukaryota</taxon>
        <taxon>Metazoa</taxon>
        <taxon>Spiralia</taxon>
        <taxon>Lophotrochozoa</taxon>
        <taxon>Platyhelminthes</taxon>
        <taxon>Trematoda</taxon>
        <taxon>Digenea</taxon>
        <taxon>Opisthorchiida</taxon>
        <taxon>Opisthorchiata</taxon>
        <taxon>Opisthorchiidae</taxon>
        <taxon>Opisthorchis</taxon>
    </lineage>
</organism>
<dbReference type="STRING" id="147828.A0A4S2JV88"/>
<evidence type="ECO:0000313" key="2">
    <source>
        <dbReference type="Proteomes" id="UP000308267"/>
    </source>
</evidence>
<comment type="caution">
    <text evidence="1">The sequence shown here is derived from an EMBL/GenBank/DDBJ whole genome shotgun (WGS) entry which is preliminary data.</text>
</comment>
<evidence type="ECO:0000313" key="1">
    <source>
        <dbReference type="EMBL" id="TGZ38519.1"/>
    </source>
</evidence>